<evidence type="ECO:0000256" key="4">
    <source>
        <dbReference type="ARBA" id="ARBA00022485"/>
    </source>
</evidence>
<proteinExistence type="predicted"/>
<dbReference type="InterPro" id="IPR050294">
    <property type="entry name" value="RnfB_subfamily"/>
</dbReference>
<sequence length="80" mass="8892">MSFVILSPCIGEKAGECVDVCPVDCIEEGEDQYYINPDICIDCGACQGVCPVDAIVEEYEMKPEDEKFLKKAEEFFGVED</sequence>
<evidence type="ECO:0000256" key="3">
    <source>
        <dbReference type="ARBA" id="ARBA00022448"/>
    </source>
</evidence>
<keyword evidence="5 9" id="KW-0479">Metal-binding</keyword>
<dbReference type="EMBL" id="FMYM01000006">
    <property type="protein sequence ID" value="SDC24865.1"/>
    <property type="molecule type" value="Genomic_DNA"/>
</dbReference>
<evidence type="ECO:0000256" key="5">
    <source>
        <dbReference type="ARBA" id="ARBA00022723"/>
    </source>
</evidence>
<dbReference type="GO" id="GO:0046872">
    <property type="term" value="F:metal ion binding"/>
    <property type="evidence" value="ECO:0007669"/>
    <property type="project" value="UniProtKB-UniRule"/>
</dbReference>
<evidence type="ECO:0000259" key="10">
    <source>
        <dbReference type="PROSITE" id="PS51379"/>
    </source>
</evidence>
<dbReference type="PANTHER" id="PTHR42859:SF2">
    <property type="entry name" value="FERREDOXIN"/>
    <property type="match status" value="1"/>
</dbReference>
<dbReference type="AlphaFoldDB" id="A0A1G6K2M3"/>
<keyword evidence="7 9" id="KW-0408">Iron</keyword>
<evidence type="ECO:0000256" key="2">
    <source>
        <dbReference type="ARBA" id="ARBA00001966"/>
    </source>
</evidence>
<dbReference type="GO" id="GO:0051539">
    <property type="term" value="F:4 iron, 4 sulfur cluster binding"/>
    <property type="evidence" value="ECO:0007669"/>
    <property type="project" value="UniProtKB-UniRule"/>
</dbReference>
<feature type="domain" description="4Fe-4S ferredoxin-type" evidence="10">
    <location>
        <begin position="31"/>
        <end position="60"/>
    </location>
</feature>
<keyword evidence="3 9" id="KW-0813">Transport</keyword>
<keyword evidence="12" id="KW-1185">Reference proteome</keyword>
<dbReference type="RefSeq" id="WP_090775775.1">
    <property type="nucleotide sequence ID" value="NZ_FMYM01000006.1"/>
</dbReference>
<name>A0A1G6K2M3_9BACI</name>
<dbReference type="SUPFAM" id="SSF54862">
    <property type="entry name" value="4Fe-4S ferredoxins"/>
    <property type="match status" value="1"/>
</dbReference>
<keyword evidence="6 9" id="KW-0249">Electron transport</keyword>
<dbReference type="PANTHER" id="PTHR42859">
    <property type="entry name" value="OXIDOREDUCTASE"/>
    <property type="match status" value="1"/>
</dbReference>
<dbReference type="InterPro" id="IPR017896">
    <property type="entry name" value="4Fe4S_Fe-S-bd"/>
</dbReference>
<accession>A0A1G6K2M3</accession>
<dbReference type="Pfam" id="PF00037">
    <property type="entry name" value="Fer4"/>
    <property type="match status" value="1"/>
</dbReference>
<evidence type="ECO:0000256" key="8">
    <source>
        <dbReference type="ARBA" id="ARBA00023014"/>
    </source>
</evidence>
<comment type="cofactor">
    <cofactor evidence="2 9">
        <name>[4Fe-4S] cluster</name>
        <dbReference type="ChEBI" id="CHEBI:49883"/>
    </cofactor>
</comment>
<evidence type="ECO:0000256" key="6">
    <source>
        <dbReference type="ARBA" id="ARBA00022982"/>
    </source>
</evidence>
<dbReference type="STRING" id="1464122.SAMN05421737_106164"/>
<dbReference type="OrthoDB" id="9798098at2"/>
<reference evidence="12" key="1">
    <citation type="submission" date="2016-09" db="EMBL/GenBank/DDBJ databases">
        <authorList>
            <person name="Varghese N."/>
            <person name="Submissions S."/>
        </authorList>
    </citation>
    <scope>NUCLEOTIDE SEQUENCE [LARGE SCALE GENOMIC DNA]</scope>
    <source>
        <strain evidence="12">25nlg</strain>
    </source>
</reference>
<dbReference type="PROSITE" id="PS00198">
    <property type="entry name" value="4FE4S_FER_1"/>
    <property type="match status" value="1"/>
</dbReference>
<keyword evidence="8 9" id="KW-0411">Iron-sulfur</keyword>
<evidence type="ECO:0000256" key="9">
    <source>
        <dbReference type="RuleBase" id="RU365098"/>
    </source>
</evidence>
<dbReference type="Gene3D" id="3.30.70.20">
    <property type="match status" value="1"/>
</dbReference>
<protein>
    <recommendedName>
        <fullName evidence="9">Ferredoxin</fullName>
    </recommendedName>
</protein>
<dbReference type="PRINTS" id="PR00354">
    <property type="entry name" value="7FE8SFRDOXIN"/>
</dbReference>
<evidence type="ECO:0000313" key="12">
    <source>
        <dbReference type="Proteomes" id="UP000242662"/>
    </source>
</evidence>
<comment type="function">
    <text evidence="9">Ferredoxins are iron-sulfur proteins that transfer electrons in a wide variety of metabolic reactions.</text>
</comment>
<evidence type="ECO:0000256" key="1">
    <source>
        <dbReference type="ARBA" id="ARBA00001927"/>
    </source>
</evidence>
<organism evidence="11 12">
    <name type="scientific">Shouchella lonarensis</name>
    <dbReference type="NCBI Taxonomy" id="1464122"/>
    <lineage>
        <taxon>Bacteria</taxon>
        <taxon>Bacillati</taxon>
        <taxon>Bacillota</taxon>
        <taxon>Bacilli</taxon>
        <taxon>Bacillales</taxon>
        <taxon>Bacillaceae</taxon>
        <taxon>Shouchella</taxon>
    </lineage>
</organism>
<evidence type="ECO:0000256" key="7">
    <source>
        <dbReference type="ARBA" id="ARBA00023004"/>
    </source>
</evidence>
<dbReference type="GO" id="GO:0009055">
    <property type="term" value="F:electron transfer activity"/>
    <property type="evidence" value="ECO:0007669"/>
    <property type="project" value="UniProtKB-UniRule"/>
</dbReference>
<dbReference type="Pfam" id="PF12800">
    <property type="entry name" value="Fer4_4"/>
    <property type="match status" value="1"/>
</dbReference>
<comment type="cofactor">
    <cofactor evidence="1">
        <name>[3Fe-4S] cluster</name>
        <dbReference type="ChEBI" id="CHEBI:21137"/>
    </cofactor>
</comment>
<dbReference type="Proteomes" id="UP000242662">
    <property type="component" value="Unassembled WGS sequence"/>
</dbReference>
<keyword evidence="4 9" id="KW-0004">4Fe-4S</keyword>
<evidence type="ECO:0000313" key="11">
    <source>
        <dbReference type="EMBL" id="SDC24865.1"/>
    </source>
</evidence>
<dbReference type="InterPro" id="IPR017900">
    <property type="entry name" value="4Fe4S_Fe_S_CS"/>
</dbReference>
<dbReference type="PROSITE" id="PS51379">
    <property type="entry name" value="4FE4S_FER_2"/>
    <property type="match status" value="1"/>
</dbReference>
<dbReference type="InterPro" id="IPR000813">
    <property type="entry name" value="7Fe_ferredoxin"/>
</dbReference>
<gene>
    <name evidence="11" type="ORF">SAMN05421737_106164</name>
</gene>